<evidence type="ECO:0000313" key="3">
    <source>
        <dbReference type="Proteomes" id="UP000235589"/>
    </source>
</evidence>
<dbReference type="AlphaFoldDB" id="A0A2K9P0C5"/>
<accession>A0A2K9P0C5</accession>
<reference evidence="2 3" key="1">
    <citation type="submission" date="2017-04" db="EMBL/GenBank/DDBJ databases">
        <title>Monoglobus pectinilyticus 14 draft genome.</title>
        <authorList>
            <person name="Kim C."/>
            <person name="Rosendale D.I."/>
            <person name="Kelly W.J."/>
            <person name="Tannock G.W."/>
            <person name="Patchett M.L."/>
            <person name="Jordens J.Z."/>
        </authorList>
    </citation>
    <scope>NUCLEOTIDE SEQUENCE [LARGE SCALE GENOMIC DNA]</scope>
    <source>
        <strain evidence="2 3">14</strain>
    </source>
</reference>
<dbReference type="PANTHER" id="PTHR46889:SF4">
    <property type="entry name" value="TRANSPOSASE INSO FOR INSERTION SEQUENCE ELEMENT IS911B-RELATED"/>
    <property type="match status" value="1"/>
</dbReference>
<dbReference type="SUPFAM" id="SSF53098">
    <property type="entry name" value="Ribonuclease H-like"/>
    <property type="match status" value="1"/>
</dbReference>
<dbReference type="Pfam" id="PF00665">
    <property type="entry name" value="rve"/>
    <property type="match status" value="1"/>
</dbReference>
<proteinExistence type="predicted"/>
<organism evidence="2 3">
    <name type="scientific">Monoglobus pectinilyticus</name>
    <dbReference type="NCBI Taxonomy" id="1981510"/>
    <lineage>
        <taxon>Bacteria</taxon>
        <taxon>Bacillati</taxon>
        <taxon>Bacillota</taxon>
        <taxon>Clostridia</taxon>
        <taxon>Monoglobales</taxon>
        <taxon>Monoglobaceae</taxon>
        <taxon>Monoglobus</taxon>
    </lineage>
</organism>
<dbReference type="PANTHER" id="PTHR46889">
    <property type="entry name" value="TRANSPOSASE INSF FOR INSERTION SEQUENCE IS3B-RELATED"/>
    <property type="match status" value="1"/>
</dbReference>
<dbReference type="Gene3D" id="3.30.420.10">
    <property type="entry name" value="Ribonuclease H-like superfamily/Ribonuclease H"/>
    <property type="match status" value="1"/>
</dbReference>
<gene>
    <name evidence="2" type="ORF">B9O19_00521</name>
</gene>
<dbReference type="PROSITE" id="PS50994">
    <property type="entry name" value="INTEGRASE"/>
    <property type="match status" value="1"/>
</dbReference>
<dbReference type="KEGG" id="mpec:B9O19_00521"/>
<dbReference type="InterPro" id="IPR012337">
    <property type="entry name" value="RNaseH-like_sf"/>
</dbReference>
<protein>
    <submittedName>
        <fullName evidence="2">Integrase</fullName>
    </submittedName>
</protein>
<name>A0A2K9P0C5_9FIRM</name>
<evidence type="ECO:0000313" key="2">
    <source>
        <dbReference type="EMBL" id="AUO18704.1"/>
    </source>
</evidence>
<feature type="domain" description="Integrase catalytic" evidence="1">
    <location>
        <begin position="1"/>
        <end position="146"/>
    </location>
</feature>
<evidence type="ECO:0000259" key="1">
    <source>
        <dbReference type="PROSITE" id="PS50994"/>
    </source>
</evidence>
<keyword evidence="3" id="KW-1185">Reference proteome</keyword>
<dbReference type="Proteomes" id="UP000235589">
    <property type="component" value="Chromosome"/>
</dbReference>
<dbReference type="InterPro" id="IPR050900">
    <property type="entry name" value="Transposase_IS3/IS150/IS904"/>
</dbReference>
<dbReference type="GO" id="GO:0015074">
    <property type="term" value="P:DNA integration"/>
    <property type="evidence" value="ECO:0007669"/>
    <property type="project" value="InterPro"/>
</dbReference>
<sequence>MILHLKVDDKWNYLCILLDLSNRKIIGSAVAKNKSAEIVRKAFFSMQSDLRRIQLFHTDRGAAFKNEVIDNILKAFNIDRSLSSKESPIDNAVAESMYSVIKTKFAFKREFANIEELEIEWFDYINWYNNVRVLGSLGYKTPAEFC</sequence>
<dbReference type="InterPro" id="IPR036397">
    <property type="entry name" value="RNaseH_sf"/>
</dbReference>
<dbReference type="GO" id="GO:0003676">
    <property type="term" value="F:nucleic acid binding"/>
    <property type="evidence" value="ECO:0007669"/>
    <property type="project" value="InterPro"/>
</dbReference>
<dbReference type="Pfam" id="PF13333">
    <property type="entry name" value="rve_2"/>
    <property type="match status" value="1"/>
</dbReference>
<dbReference type="EMBL" id="CP020991">
    <property type="protein sequence ID" value="AUO18704.1"/>
    <property type="molecule type" value="Genomic_DNA"/>
</dbReference>
<dbReference type="InterPro" id="IPR001584">
    <property type="entry name" value="Integrase_cat-core"/>
</dbReference>